<dbReference type="PANTHER" id="PTHR42928">
    <property type="entry name" value="TRICARBOXYLATE-BINDING PROTEIN"/>
    <property type="match status" value="1"/>
</dbReference>
<accession>A0A6I4KVP3</accession>
<name>A0A6I4KVP3_9PSED</name>
<reference evidence="3 4" key="1">
    <citation type="submission" date="2019-11" db="EMBL/GenBank/DDBJ databases">
        <title>Pseudomonas flavidum sp. nov., isolated from Baiyang Lake.</title>
        <authorList>
            <person name="Zhao Y."/>
        </authorList>
    </citation>
    <scope>NUCLEOTIDE SEQUENCE [LARGE SCALE GENOMIC DNA]</scope>
    <source>
        <strain evidence="4">R-22-3 w-18</strain>
    </source>
</reference>
<dbReference type="PANTHER" id="PTHR42928:SF3">
    <property type="entry name" value="UPF0065 PROTEIN YFLP"/>
    <property type="match status" value="1"/>
</dbReference>
<dbReference type="Gene3D" id="3.40.190.150">
    <property type="entry name" value="Bordetella uptake gene, domain 1"/>
    <property type="match status" value="1"/>
</dbReference>
<evidence type="ECO:0000256" key="1">
    <source>
        <dbReference type="ARBA" id="ARBA00006987"/>
    </source>
</evidence>
<evidence type="ECO:0008006" key="5">
    <source>
        <dbReference type="Google" id="ProtNLM"/>
    </source>
</evidence>
<dbReference type="PIRSF" id="PIRSF017082">
    <property type="entry name" value="YflP"/>
    <property type="match status" value="1"/>
</dbReference>
<feature type="chain" id="PRO_5026202152" description="Tripartite tricarboxylate transporter substrate binding protein" evidence="2">
    <location>
        <begin position="33"/>
        <end position="330"/>
    </location>
</feature>
<comment type="similarity">
    <text evidence="1">Belongs to the UPF0065 (bug) family.</text>
</comment>
<gene>
    <name evidence="3" type="ORF">GJV18_10415</name>
</gene>
<keyword evidence="4" id="KW-1185">Reference proteome</keyword>
<dbReference type="AlphaFoldDB" id="A0A6I4KVP3"/>
<evidence type="ECO:0000313" key="3">
    <source>
        <dbReference type="EMBL" id="MVW75731.1"/>
    </source>
</evidence>
<comment type="caution">
    <text evidence="3">The sequence shown here is derived from an EMBL/GenBank/DDBJ whole genome shotgun (WGS) entry which is preliminary data.</text>
</comment>
<protein>
    <recommendedName>
        <fullName evidence="5">Tripartite tricarboxylate transporter substrate binding protein</fullName>
    </recommendedName>
</protein>
<keyword evidence="2" id="KW-0732">Signal</keyword>
<dbReference type="Proteomes" id="UP000429555">
    <property type="component" value="Unassembled WGS sequence"/>
</dbReference>
<dbReference type="Gene3D" id="3.40.190.10">
    <property type="entry name" value="Periplasmic binding protein-like II"/>
    <property type="match status" value="1"/>
</dbReference>
<dbReference type="Pfam" id="PF03401">
    <property type="entry name" value="TctC"/>
    <property type="match status" value="1"/>
</dbReference>
<feature type="signal peptide" evidence="2">
    <location>
        <begin position="1"/>
        <end position="32"/>
    </location>
</feature>
<dbReference type="InterPro" id="IPR042100">
    <property type="entry name" value="Bug_dom1"/>
</dbReference>
<dbReference type="InterPro" id="IPR005064">
    <property type="entry name" value="BUG"/>
</dbReference>
<proteinExistence type="inferred from homology"/>
<sequence>MLSLGGAVSTLLKRLQTRLVLSGALLLGSAQAAPLEQLHLFVPGPAGSGWDTKAYAVGDALLATGLAQQVVYDRWEGAGGWRGLQKFLADDSLKNALMVQSSPLIYRPLTGTYLKGFRELAPLVVLSNEAEAVVVASHSPYQNIQQLVAALNANPMRHPVILGASKGSIDHFAAAMILKKAGVTQPKNLRFTFRRSDEEAVQALQSGFEGIVLFTGLGGLGEALASGEVRLLAVSTAQRIPGFDAPTLREQGVDLVFNNWRGFFARADLPADQRQTYTRALLQLSQTAHWHATLARHGWSPLVLSGDELLRFLEEEESKFAAILQDIDLL</sequence>
<dbReference type="EMBL" id="WKJZ01000001">
    <property type="protein sequence ID" value="MVW75731.1"/>
    <property type="molecule type" value="Genomic_DNA"/>
</dbReference>
<dbReference type="SUPFAM" id="SSF53850">
    <property type="entry name" value="Periplasmic binding protein-like II"/>
    <property type="match status" value="1"/>
</dbReference>
<evidence type="ECO:0000256" key="2">
    <source>
        <dbReference type="SAM" id="SignalP"/>
    </source>
</evidence>
<evidence type="ECO:0000313" key="4">
    <source>
        <dbReference type="Proteomes" id="UP000429555"/>
    </source>
</evidence>
<organism evidence="3 4">
    <name type="scientific">Pseudomonas xionganensis</name>
    <dbReference type="NCBI Taxonomy" id="2654845"/>
    <lineage>
        <taxon>Bacteria</taxon>
        <taxon>Pseudomonadati</taxon>
        <taxon>Pseudomonadota</taxon>
        <taxon>Gammaproteobacteria</taxon>
        <taxon>Pseudomonadales</taxon>
        <taxon>Pseudomonadaceae</taxon>
        <taxon>Pseudomonas</taxon>
    </lineage>
</organism>